<evidence type="ECO:0000256" key="2">
    <source>
        <dbReference type="ARBA" id="ARBA00022576"/>
    </source>
</evidence>
<comment type="cofactor">
    <cofactor evidence="1 4">
        <name>pyridoxal 5'-phosphate</name>
        <dbReference type="ChEBI" id="CHEBI:597326"/>
    </cofactor>
</comment>
<proteinExistence type="inferred from homology"/>
<dbReference type="InterPro" id="IPR015424">
    <property type="entry name" value="PyrdxlP-dep_Trfase"/>
</dbReference>
<dbReference type="PANTHER" id="PTHR42832">
    <property type="entry name" value="AMINO ACID AMINOTRANSFERASE"/>
    <property type="match status" value="1"/>
</dbReference>
<dbReference type="GO" id="GO:0010285">
    <property type="term" value="F:L,L-diaminopimelate aminotransferase activity"/>
    <property type="evidence" value="ECO:0007669"/>
    <property type="project" value="UniProtKB-EC"/>
</dbReference>
<dbReference type="EMBL" id="JARTFS010000001">
    <property type="protein sequence ID" value="MED4400140.1"/>
    <property type="molecule type" value="Genomic_DNA"/>
</dbReference>
<dbReference type="SUPFAM" id="SSF53383">
    <property type="entry name" value="PLP-dependent transferases"/>
    <property type="match status" value="1"/>
</dbReference>
<dbReference type="Proteomes" id="UP001342826">
    <property type="component" value="Unassembled WGS sequence"/>
</dbReference>
<protein>
    <recommendedName>
        <fullName evidence="4">Aminotransferase</fullName>
        <ecNumber evidence="4">2.6.1.-</ecNumber>
    </recommendedName>
</protein>
<dbReference type="InterPro" id="IPR004838">
    <property type="entry name" value="NHTrfase_class1_PyrdxlP-BS"/>
</dbReference>
<dbReference type="InterPro" id="IPR015422">
    <property type="entry name" value="PyrdxlP-dep_Trfase_small"/>
</dbReference>
<gene>
    <name evidence="6" type="ORF">P9271_02050</name>
</gene>
<evidence type="ECO:0000313" key="7">
    <source>
        <dbReference type="Proteomes" id="UP001342826"/>
    </source>
</evidence>
<dbReference type="InterPro" id="IPR015421">
    <property type="entry name" value="PyrdxlP-dep_Trfase_major"/>
</dbReference>
<dbReference type="PANTHER" id="PTHR42832:SF3">
    <property type="entry name" value="L-GLUTAMINE--4-(METHYLSULFANYL)-2-OXOBUTANOATE AMINOTRANSFERASE"/>
    <property type="match status" value="1"/>
</dbReference>
<sequence length="396" mass="43353">MGITLSKKMDLFKASIFTELAEHKQKKIAGGEQIIDLSIGSPDLPPPDFITKALADEVQKNDQYGYTLTGTEQFNDAVADYYKLAHNVELKAEEVLLVMGSQDGLVHLPLVFANPGDIILVPDPGYTAYETGIALAGAEPYLMPLKKENEFLPDLSKIPADVAEKAKLMILNFPGNPVPAMATASFFNEVIAFAKKYGIIVLHDFAYSELYYENKKPISFLSLPGAKDVGVEMGSFSKNYNMAGCRIGYLIGNKAVIEAVGKLKSNLDFGVFLPIQTAAVIALREGASFCIDSRKMYEERRDILIDGLSEIGWNVTKPEGGMFVWAEIPKGWTSTEFTYALLDKANVMVIPGNAFGPTGEGYVRIALVQTVEKLKEAIHNIKKSGILNSFQLSSTK</sequence>
<evidence type="ECO:0000313" key="6">
    <source>
        <dbReference type="EMBL" id="MED4400140.1"/>
    </source>
</evidence>
<name>A0ABU6NSM3_9BACI</name>
<evidence type="ECO:0000256" key="1">
    <source>
        <dbReference type="ARBA" id="ARBA00001933"/>
    </source>
</evidence>
<evidence type="ECO:0000256" key="3">
    <source>
        <dbReference type="ARBA" id="ARBA00022679"/>
    </source>
</evidence>
<dbReference type="InterPro" id="IPR004839">
    <property type="entry name" value="Aminotransferase_I/II_large"/>
</dbReference>
<evidence type="ECO:0000259" key="5">
    <source>
        <dbReference type="Pfam" id="PF00155"/>
    </source>
</evidence>
<dbReference type="Gene3D" id="3.90.1150.10">
    <property type="entry name" value="Aspartate Aminotransferase, domain 1"/>
    <property type="match status" value="1"/>
</dbReference>
<dbReference type="Gene3D" id="3.40.640.10">
    <property type="entry name" value="Type I PLP-dependent aspartate aminotransferase-like (Major domain)"/>
    <property type="match status" value="1"/>
</dbReference>
<dbReference type="InterPro" id="IPR050881">
    <property type="entry name" value="LL-DAP_aminotransferase"/>
</dbReference>
<dbReference type="CDD" id="cd00609">
    <property type="entry name" value="AAT_like"/>
    <property type="match status" value="1"/>
</dbReference>
<dbReference type="Pfam" id="PF00155">
    <property type="entry name" value="Aminotran_1_2"/>
    <property type="match status" value="1"/>
</dbReference>
<keyword evidence="2 4" id="KW-0032">Aminotransferase</keyword>
<organism evidence="6 7">
    <name type="scientific">Metabacillus fastidiosus</name>
    <dbReference type="NCBI Taxonomy" id="1458"/>
    <lineage>
        <taxon>Bacteria</taxon>
        <taxon>Bacillati</taxon>
        <taxon>Bacillota</taxon>
        <taxon>Bacilli</taxon>
        <taxon>Bacillales</taxon>
        <taxon>Bacillaceae</taxon>
        <taxon>Metabacillus</taxon>
    </lineage>
</organism>
<dbReference type="NCBIfam" id="NF005815">
    <property type="entry name" value="PRK07681.1"/>
    <property type="match status" value="1"/>
</dbReference>
<dbReference type="EC" id="2.6.1.-" evidence="4"/>
<reference evidence="6 7" key="1">
    <citation type="submission" date="2023-03" db="EMBL/GenBank/DDBJ databases">
        <title>Bacillus Genome Sequencing.</title>
        <authorList>
            <person name="Dunlap C."/>
        </authorList>
    </citation>
    <scope>NUCLEOTIDE SEQUENCE [LARGE SCALE GENOMIC DNA]</scope>
    <source>
        <strain evidence="6 7">NRS-1717</strain>
    </source>
</reference>
<keyword evidence="3 4" id="KW-0808">Transferase</keyword>
<comment type="similarity">
    <text evidence="4">Belongs to the class-I pyridoxal-phosphate-dependent aminotransferase family.</text>
</comment>
<dbReference type="PROSITE" id="PS00105">
    <property type="entry name" value="AA_TRANSFER_CLASS_1"/>
    <property type="match status" value="1"/>
</dbReference>
<dbReference type="RefSeq" id="WP_328014747.1">
    <property type="nucleotide sequence ID" value="NZ_JARTFS010000001.1"/>
</dbReference>
<comment type="caution">
    <text evidence="6">The sequence shown here is derived from an EMBL/GenBank/DDBJ whole genome shotgun (WGS) entry which is preliminary data.</text>
</comment>
<accession>A0ABU6NSM3</accession>
<keyword evidence="7" id="KW-1185">Reference proteome</keyword>
<feature type="domain" description="Aminotransferase class I/classII large" evidence="5">
    <location>
        <begin position="33"/>
        <end position="381"/>
    </location>
</feature>
<evidence type="ECO:0000256" key="4">
    <source>
        <dbReference type="RuleBase" id="RU000481"/>
    </source>
</evidence>